<gene>
    <name evidence="1" type="ORF">I5Q84_15495</name>
</gene>
<proteinExistence type="predicted"/>
<dbReference type="Proteomes" id="UP000595792">
    <property type="component" value="Chromosome"/>
</dbReference>
<evidence type="ECO:0008006" key="3">
    <source>
        <dbReference type="Google" id="ProtNLM"/>
    </source>
</evidence>
<accession>A0AAX1KHI9</accession>
<dbReference type="RefSeq" id="WP_065535025.1">
    <property type="nucleotide sequence ID" value="NZ_CP015406.2"/>
</dbReference>
<dbReference type="Gene3D" id="3.40.50.300">
    <property type="entry name" value="P-loop containing nucleotide triphosphate hydrolases"/>
    <property type="match status" value="1"/>
</dbReference>
<evidence type="ECO:0000313" key="1">
    <source>
        <dbReference type="EMBL" id="QQR05351.1"/>
    </source>
</evidence>
<dbReference type="KEGG" id="fpla:A4U99_12205"/>
<sequence>MTKEQTALDIARRMAELGERSHAVTAYTLALADARDRQPETELEAALYLFENGGNYKVAYDAFRSLYRRGFQRETLLELMTQAFYQPNIKLLKSRYEKNCRLLRKYPYCFQQDFPAFEELPLRFYPYDDQRYIPFTAETETFGEPLDLRHPVVSRNFFQNLDKPVLAADVYSQYELEYLRDNVRKSEWVGRENHVYLHYTDWGIFCAYLQVLNLRPLLEEEKLVFLIGDEISQYPIDFQARFGMDYSQYPVKPVGIREIHRLIWHTQLSSHNGGDFFNEIFDNHPNLIAVESEMLYHLRDQVSKFRQLLSSGGTITFDSVIGDGDLEKPQRLANQLSRMRDRTDKDIFVALYLAMADLRNLDPAARIVPSIFFQPHFHNYHCTLGANDQNRAVLDSPEYQELRDFSPLKGFKYIKTFTPLRRPTTSTGACVRFMQRQIDEWKPGQEPLTIPDELTERVLNRNYMVDWQDRLFQDSVLVRFEDGKLNPKATFTALAAFLDLPYTKSMTYCSRNGERDPESLKGNDRGFDPAAIYRTYEEYLGREERVYLEYLMGDVYRRYGYDFQYYDGAPMDEEAMNALVGRLHGCTDLILASYKKAMEHKVFFEGEDPEQRRQEILTEIGENMAAKRREIAGVLMRGLRFVNKNGAPLNFMPLLELDPALLEQPLYH</sequence>
<protein>
    <recommendedName>
        <fullName evidence="3">Tetratricopeptide repeat protein</fullName>
    </recommendedName>
</protein>
<reference evidence="1 2" key="1">
    <citation type="submission" date="2020-11" db="EMBL/GenBank/DDBJ databases">
        <title>Closed and high quality bacterial genomes of the OMM12 community.</title>
        <authorList>
            <person name="Marbouty M."/>
            <person name="Lamy-Besnier Q."/>
            <person name="Debarbieux L."/>
            <person name="Koszul R."/>
        </authorList>
    </citation>
    <scope>NUCLEOTIDE SEQUENCE [LARGE SCALE GENOMIC DNA]</scope>
    <source>
        <strain evidence="1 2">YL31</strain>
    </source>
</reference>
<evidence type="ECO:0000313" key="2">
    <source>
        <dbReference type="Proteomes" id="UP000595792"/>
    </source>
</evidence>
<dbReference type="InterPro" id="IPR027417">
    <property type="entry name" value="P-loop_NTPase"/>
</dbReference>
<dbReference type="EMBL" id="CP065315">
    <property type="protein sequence ID" value="QQR05351.1"/>
    <property type="molecule type" value="Genomic_DNA"/>
</dbReference>
<dbReference type="SUPFAM" id="SSF52540">
    <property type="entry name" value="P-loop containing nucleoside triphosphate hydrolases"/>
    <property type="match status" value="1"/>
</dbReference>
<name>A0AAX1KHI9_FLAPL</name>
<dbReference type="AlphaFoldDB" id="A0AAX1KHI9"/>
<organism evidence="1 2">
    <name type="scientific">Flavonifractor plautii</name>
    <name type="common">Fusobacterium plautii</name>
    <dbReference type="NCBI Taxonomy" id="292800"/>
    <lineage>
        <taxon>Bacteria</taxon>
        <taxon>Bacillati</taxon>
        <taxon>Bacillota</taxon>
        <taxon>Clostridia</taxon>
        <taxon>Eubacteriales</taxon>
        <taxon>Oscillospiraceae</taxon>
        <taxon>Flavonifractor</taxon>
    </lineage>
</organism>